<reference evidence="3" key="1">
    <citation type="journal article" date="2019" name="Int. J. Syst. Evol. Microbiol.">
        <title>The Global Catalogue of Microorganisms (GCM) 10K type strain sequencing project: providing services to taxonomists for standard genome sequencing and annotation.</title>
        <authorList>
            <consortium name="The Broad Institute Genomics Platform"/>
            <consortium name="The Broad Institute Genome Sequencing Center for Infectious Disease"/>
            <person name="Wu L."/>
            <person name="Ma J."/>
        </authorList>
    </citation>
    <scope>NUCLEOTIDE SEQUENCE [LARGE SCALE GENOMIC DNA]</scope>
    <source>
        <strain evidence="3">CGMCC 4.7139</strain>
    </source>
</reference>
<evidence type="ECO:0000256" key="1">
    <source>
        <dbReference type="SAM" id="SignalP"/>
    </source>
</evidence>
<gene>
    <name evidence="2" type="ORF">ACFO9E_15195</name>
</gene>
<keyword evidence="3" id="KW-1185">Reference proteome</keyword>
<sequence length="437" mass="47359">MKRLRALLACCLLAASAVTAGGCSDAAEERTLVVLGPWTDGEEKPFVAVLRRIGERTGRSYVYKGTRSLRETLVAQLQAGAPPDLAILSSPGELAEYARAGDAQPLPQQVAGAAVPPWAPAVTVRNEHGETRTNAYWAPVRVDLKSLVFSRAKSTGKKPDWCLGMGSGATSGWPGTDWVEDLLLQRRGPDAYERWATGATPWPQTRAVWEEWGELLAANGGDIGAEALTSSFEQLDDGRYGLLNSGRCTHEHQGSFIRRHYGDDVRPTSTAAFLRAEKTAGRARGQSDGQSSDKVFEVSGDMAAVFKPSAAAWDLLDRLTSRQAREDWAKAARPGERPYFPGGAFGTVPPSENTRAVQDLFDKADKICLDASDAMPPTLRDAFYRAVLEFLGNPRDARLLDRLLEGLEAERNLQESEGAFVLDDLCEDVPKPSGSSP</sequence>
<dbReference type="Pfam" id="PF01547">
    <property type="entry name" value="SBP_bac_1"/>
    <property type="match status" value="1"/>
</dbReference>
<feature type="chain" id="PRO_5046634860" evidence="1">
    <location>
        <begin position="21"/>
        <end position="437"/>
    </location>
</feature>
<dbReference type="Gene3D" id="3.40.190.10">
    <property type="entry name" value="Periplasmic binding protein-like II"/>
    <property type="match status" value="3"/>
</dbReference>
<dbReference type="InterPro" id="IPR006059">
    <property type="entry name" value="SBP"/>
</dbReference>
<keyword evidence="1" id="KW-0732">Signal</keyword>
<organism evidence="2 3">
    <name type="scientific">Streptomyces maoxianensis</name>
    <dbReference type="NCBI Taxonomy" id="1459942"/>
    <lineage>
        <taxon>Bacteria</taxon>
        <taxon>Bacillati</taxon>
        <taxon>Actinomycetota</taxon>
        <taxon>Actinomycetes</taxon>
        <taxon>Kitasatosporales</taxon>
        <taxon>Streptomycetaceae</taxon>
        <taxon>Streptomyces</taxon>
    </lineage>
</organism>
<name>A0ABV9G5B8_9ACTN</name>
<evidence type="ECO:0000313" key="2">
    <source>
        <dbReference type="EMBL" id="MFC4609152.1"/>
    </source>
</evidence>
<dbReference type="RefSeq" id="WP_381195550.1">
    <property type="nucleotide sequence ID" value="NZ_JBHSFE010000011.1"/>
</dbReference>
<comment type="caution">
    <text evidence="2">The sequence shown here is derived from an EMBL/GenBank/DDBJ whole genome shotgun (WGS) entry which is preliminary data.</text>
</comment>
<dbReference type="EMBL" id="JBHSFE010000011">
    <property type="protein sequence ID" value="MFC4609152.1"/>
    <property type="molecule type" value="Genomic_DNA"/>
</dbReference>
<proteinExistence type="predicted"/>
<dbReference type="Proteomes" id="UP001595993">
    <property type="component" value="Unassembled WGS sequence"/>
</dbReference>
<dbReference type="SUPFAM" id="SSF53850">
    <property type="entry name" value="Periplasmic binding protein-like II"/>
    <property type="match status" value="1"/>
</dbReference>
<protein>
    <submittedName>
        <fullName evidence="2">Extracellular solute-binding protein</fullName>
    </submittedName>
</protein>
<accession>A0ABV9G5B8</accession>
<dbReference type="PROSITE" id="PS51257">
    <property type="entry name" value="PROKAR_LIPOPROTEIN"/>
    <property type="match status" value="1"/>
</dbReference>
<evidence type="ECO:0000313" key="3">
    <source>
        <dbReference type="Proteomes" id="UP001595993"/>
    </source>
</evidence>
<feature type="signal peptide" evidence="1">
    <location>
        <begin position="1"/>
        <end position="20"/>
    </location>
</feature>